<organism evidence="7 8">
    <name type="scientific">Kribbella rubisoli</name>
    <dbReference type="NCBI Taxonomy" id="3075929"/>
    <lineage>
        <taxon>Bacteria</taxon>
        <taxon>Bacillati</taxon>
        <taxon>Actinomycetota</taxon>
        <taxon>Actinomycetes</taxon>
        <taxon>Propionibacteriales</taxon>
        <taxon>Kribbellaceae</taxon>
        <taxon>Kribbella</taxon>
    </lineage>
</organism>
<name>A0A4Q7VYE3_9ACTN</name>
<protein>
    <submittedName>
        <fullName evidence="7">Carbohydrate ABC transporter membrane protein 1 (CUT1 family)</fullName>
    </submittedName>
</protein>
<dbReference type="Pfam" id="PF00528">
    <property type="entry name" value="BPD_transp_1"/>
    <property type="match status" value="1"/>
</dbReference>
<dbReference type="PANTHER" id="PTHR43496">
    <property type="entry name" value="PROTEIN LPLB"/>
    <property type="match status" value="1"/>
</dbReference>
<dbReference type="PROSITE" id="PS50928">
    <property type="entry name" value="ABC_TM1"/>
    <property type="match status" value="1"/>
</dbReference>
<dbReference type="EMBL" id="SHKR01000018">
    <property type="protein sequence ID" value="RZU01740.1"/>
    <property type="molecule type" value="Genomic_DNA"/>
</dbReference>
<feature type="domain" description="ABC transmembrane type-1" evidence="6">
    <location>
        <begin position="103"/>
        <end position="319"/>
    </location>
</feature>
<dbReference type="CDD" id="cd06261">
    <property type="entry name" value="TM_PBP2"/>
    <property type="match status" value="1"/>
</dbReference>
<evidence type="ECO:0000256" key="3">
    <source>
        <dbReference type="ARBA" id="ARBA00022989"/>
    </source>
</evidence>
<feature type="transmembrane region" description="Helical" evidence="5">
    <location>
        <begin position="107"/>
        <end position="128"/>
    </location>
</feature>
<keyword evidence="2 5" id="KW-0812">Transmembrane</keyword>
<keyword evidence="5" id="KW-0813">Transport</keyword>
<dbReference type="GO" id="GO:0005886">
    <property type="term" value="C:plasma membrane"/>
    <property type="evidence" value="ECO:0007669"/>
    <property type="project" value="UniProtKB-SubCell"/>
</dbReference>
<evidence type="ECO:0000256" key="2">
    <source>
        <dbReference type="ARBA" id="ARBA00022692"/>
    </source>
</evidence>
<dbReference type="RefSeq" id="WP_130449746.1">
    <property type="nucleotide sequence ID" value="NZ_SHKR01000018.1"/>
</dbReference>
<accession>A0A4Q7VYE3</accession>
<evidence type="ECO:0000256" key="1">
    <source>
        <dbReference type="ARBA" id="ARBA00004141"/>
    </source>
</evidence>
<feature type="transmembrane region" description="Helical" evidence="5">
    <location>
        <begin position="238"/>
        <end position="262"/>
    </location>
</feature>
<dbReference type="PANTHER" id="PTHR43496:SF1">
    <property type="entry name" value="POLYGALACTURONAN_RHAMNOGALACTURONAN TRANSPORT SYSTEM PERMEASE PROTEIN YTEP"/>
    <property type="match status" value="1"/>
</dbReference>
<comment type="subcellular location">
    <subcellularLocation>
        <location evidence="5">Cell membrane</location>
        <topology evidence="5">Multi-pass membrane protein</topology>
    </subcellularLocation>
    <subcellularLocation>
        <location evidence="1">Membrane</location>
        <topology evidence="1">Multi-pass membrane protein</topology>
    </subcellularLocation>
</comment>
<proteinExistence type="inferred from homology"/>
<evidence type="ECO:0000256" key="4">
    <source>
        <dbReference type="ARBA" id="ARBA00023136"/>
    </source>
</evidence>
<reference evidence="7 8" key="1">
    <citation type="journal article" date="2015" name="Stand. Genomic Sci.">
        <title>Genomic Encyclopedia of Bacterial and Archaeal Type Strains, Phase III: the genomes of soil and plant-associated and newly described type strains.</title>
        <authorList>
            <person name="Whitman W.B."/>
            <person name="Woyke T."/>
            <person name="Klenk H.P."/>
            <person name="Zhou Y."/>
            <person name="Lilburn T.G."/>
            <person name="Beck B.J."/>
            <person name="De Vos P."/>
            <person name="Vandamme P."/>
            <person name="Eisen J.A."/>
            <person name="Garrity G."/>
            <person name="Hugenholtz P."/>
            <person name="Kyrpides N.C."/>
        </authorList>
    </citation>
    <scope>NUCLEOTIDE SEQUENCE [LARGE SCALE GENOMIC DNA]</scope>
    <source>
        <strain evidence="7 8">VKM Ac-2540</strain>
    </source>
</reference>
<evidence type="ECO:0000313" key="8">
    <source>
        <dbReference type="Proteomes" id="UP000292027"/>
    </source>
</evidence>
<comment type="caution">
    <text evidence="7">The sequence shown here is derived from an EMBL/GenBank/DDBJ whole genome shotgun (WGS) entry which is preliminary data.</text>
</comment>
<dbReference type="Gene3D" id="1.10.3720.10">
    <property type="entry name" value="MetI-like"/>
    <property type="match status" value="1"/>
</dbReference>
<feature type="transmembrane region" description="Helical" evidence="5">
    <location>
        <begin position="297"/>
        <end position="323"/>
    </location>
</feature>
<keyword evidence="8" id="KW-1185">Reference proteome</keyword>
<evidence type="ECO:0000259" key="6">
    <source>
        <dbReference type="PROSITE" id="PS50928"/>
    </source>
</evidence>
<dbReference type="InterPro" id="IPR035906">
    <property type="entry name" value="MetI-like_sf"/>
</dbReference>
<evidence type="ECO:0000256" key="5">
    <source>
        <dbReference type="RuleBase" id="RU363032"/>
    </source>
</evidence>
<feature type="transmembrane region" description="Helical" evidence="5">
    <location>
        <begin position="149"/>
        <end position="175"/>
    </location>
</feature>
<keyword evidence="3 5" id="KW-1133">Transmembrane helix</keyword>
<gene>
    <name evidence="7" type="ORF">EV645_7836</name>
</gene>
<dbReference type="AlphaFoldDB" id="A0A4Q7VYE3"/>
<feature type="transmembrane region" description="Helical" evidence="5">
    <location>
        <begin position="43"/>
        <end position="61"/>
    </location>
</feature>
<keyword evidence="4 5" id="KW-0472">Membrane</keyword>
<feature type="transmembrane region" description="Helical" evidence="5">
    <location>
        <begin position="195"/>
        <end position="217"/>
    </location>
</feature>
<evidence type="ECO:0000313" key="7">
    <source>
        <dbReference type="EMBL" id="RZU01740.1"/>
    </source>
</evidence>
<comment type="similarity">
    <text evidence="5">Belongs to the binding-protein-dependent transport system permease family.</text>
</comment>
<dbReference type="SUPFAM" id="SSF161098">
    <property type="entry name" value="MetI-like"/>
    <property type="match status" value="1"/>
</dbReference>
<sequence>MATDLVPEVVQPAAGTSRQAPAPKRKRRTRAQPLWRDLLRYRWLYLLLLPGLAYFVVFKYLPMYGLTIAFKDYVPFLGYSGSEWVGLKHFHELFTGPDFGRLMFNTLLLALLTILFVFPAPIIVALLLNELRVNVLKRSVQSLVYIPHFLSWTIVASLTYLLFSVDFGVIANWIHSIVGGQKTDYVAQAEWFRPLIVLQLLWKQTGWGTIIYLAALAGVDSQLYEAARVDGAGRWRQFWHITLPAIRPTIVVMAILTSGHLMDSGFEQIWLMTTSLNRDVADVFDTFVYYIGITQGAFSYATAVGLFKGVVGVILIFGSNFLAKRLGQRGLF</sequence>
<dbReference type="Proteomes" id="UP000292027">
    <property type="component" value="Unassembled WGS sequence"/>
</dbReference>
<dbReference type="InterPro" id="IPR000515">
    <property type="entry name" value="MetI-like"/>
</dbReference>
<dbReference type="OrthoDB" id="7944646at2"/>
<dbReference type="GO" id="GO:0055085">
    <property type="term" value="P:transmembrane transport"/>
    <property type="evidence" value="ECO:0007669"/>
    <property type="project" value="InterPro"/>
</dbReference>